<proteinExistence type="predicted"/>
<dbReference type="Pfam" id="PF00965">
    <property type="entry name" value="TIMP"/>
    <property type="match status" value="1"/>
</dbReference>
<evidence type="ECO:0000256" key="1">
    <source>
        <dbReference type="ARBA" id="ARBA00004613"/>
    </source>
</evidence>
<dbReference type="GO" id="GO:0031012">
    <property type="term" value="C:extracellular matrix"/>
    <property type="evidence" value="ECO:0007669"/>
    <property type="project" value="TreeGrafter"/>
</dbReference>
<dbReference type="GO" id="GO:0046872">
    <property type="term" value="F:metal ion binding"/>
    <property type="evidence" value="ECO:0007669"/>
    <property type="project" value="UniProtKB-KW"/>
</dbReference>
<feature type="signal peptide" evidence="6">
    <location>
        <begin position="1"/>
        <end position="44"/>
    </location>
</feature>
<dbReference type="PANTHER" id="PTHR11844:SF10">
    <property type="entry name" value="NTR DOMAIN-CONTAINING PROTEIN"/>
    <property type="match status" value="1"/>
</dbReference>
<evidence type="ECO:0000313" key="9">
    <source>
        <dbReference type="Proteomes" id="UP000472241"/>
    </source>
</evidence>
<keyword evidence="2" id="KW-0964">Secreted</keyword>
<dbReference type="InterPro" id="IPR001820">
    <property type="entry name" value="TIMP"/>
</dbReference>
<accession>A0A667HFE7</accession>
<organism evidence="8 9">
    <name type="scientific">Lynx canadensis</name>
    <name type="common">Canada lynx</name>
    <name type="synonym">Felis canadensis</name>
    <dbReference type="NCBI Taxonomy" id="61383"/>
    <lineage>
        <taxon>Eukaryota</taxon>
        <taxon>Metazoa</taxon>
        <taxon>Chordata</taxon>
        <taxon>Craniata</taxon>
        <taxon>Vertebrata</taxon>
        <taxon>Euteleostomi</taxon>
        <taxon>Mammalia</taxon>
        <taxon>Eutheria</taxon>
        <taxon>Laurasiatheria</taxon>
        <taxon>Carnivora</taxon>
        <taxon>Feliformia</taxon>
        <taxon>Felidae</taxon>
        <taxon>Felinae</taxon>
        <taxon>Lynx</taxon>
    </lineage>
</organism>
<dbReference type="Gene3D" id="2.40.50.120">
    <property type="match status" value="1"/>
</dbReference>
<reference evidence="8" key="2">
    <citation type="submission" date="2025-09" db="UniProtKB">
        <authorList>
            <consortium name="Ensembl"/>
        </authorList>
    </citation>
    <scope>IDENTIFICATION</scope>
</reference>
<dbReference type="Proteomes" id="UP000472241">
    <property type="component" value="Unplaced"/>
</dbReference>
<dbReference type="InterPro" id="IPR008993">
    <property type="entry name" value="TIMP-like_OB-fold"/>
</dbReference>
<keyword evidence="3 5" id="KW-1015">Disulfide bond</keyword>
<sequence length="296" mass="32762">MVLGVLQKPRDTLAQTDRGKGPIMDPSFLVIFPLLLALSTPCNACDCKIQHPQTYYCTSDVVILADLQGPGNNTVTKQGFRVLKAPRGMPTIHEIYSPISWKDCSYRLRTTQQSLLLIAGYLRGGTLRFTRCHLVYFWYQLTREQRLGFEAAYRTGCKCQVSMVIFLCSPGTTLVPRPCSQIFLPAVSLWMTLALSPSFHSLTSSHCSLSVLSFLTAPLSLSLLTDPCCPCRSRMECMNRKWAVLLSPSTPRFSPASTAGIPALNLTLESVCGNKKTVTTRYGRETIPCSPRVCPP</sequence>
<evidence type="ECO:0000256" key="6">
    <source>
        <dbReference type="SAM" id="SignalP"/>
    </source>
</evidence>
<evidence type="ECO:0000256" key="2">
    <source>
        <dbReference type="ARBA" id="ARBA00022525"/>
    </source>
</evidence>
<dbReference type="GO" id="GO:0034097">
    <property type="term" value="P:response to cytokine"/>
    <property type="evidence" value="ECO:0007669"/>
    <property type="project" value="TreeGrafter"/>
</dbReference>
<reference evidence="8" key="1">
    <citation type="submission" date="2025-08" db="UniProtKB">
        <authorList>
            <consortium name="Ensembl"/>
        </authorList>
    </citation>
    <scope>IDENTIFICATION</scope>
</reference>
<keyword evidence="4" id="KW-0479">Metal-binding</keyword>
<feature type="chain" id="PRO_5045237124" description="NTR domain-containing protein" evidence="6">
    <location>
        <begin position="45"/>
        <end position="296"/>
    </location>
</feature>
<dbReference type="PROSITE" id="PS50189">
    <property type="entry name" value="NTR"/>
    <property type="match status" value="1"/>
</dbReference>
<dbReference type="GO" id="GO:0009725">
    <property type="term" value="P:response to hormone"/>
    <property type="evidence" value="ECO:0007669"/>
    <property type="project" value="TreeGrafter"/>
</dbReference>
<name>A0A667HFE7_LYNCA</name>
<dbReference type="GO" id="GO:0005615">
    <property type="term" value="C:extracellular space"/>
    <property type="evidence" value="ECO:0007669"/>
    <property type="project" value="TreeGrafter"/>
</dbReference>
<dbReference type="GO" id="GO:0002020">
    <property type="term" value="F:protease binding"/>
    <property type="evidence" value="ECO:0007669"/>
    <property type="project" value="TreeGrafter"/>
</dbReference>
<evidence type="ECO:0000256" key="3">
    <source>
        <dbReference type="ARBA" id="ARBA00023157"/>
    </source>
</evidence>
<comment type="subcellular location">
    <subcellularLocation>
        <location evidence="1">Secreted</location>
    </subcellularLocation>
</comment>
<dbReference type="CDD" id="cd03577">
    <property type="entry name" value="NTR_TIMP_like"/>
    <property type="match status" value="1"/>
</dbReference>
<feature type="disulfide bond" evidence="5">
    <location>
        <begin position="57"/>
        <end position="157"/>
    </location>
</feature>
<dbReference type="PANTHER" id="PTHR11844">
    <property type="entry name" value="METALLOPROTEASE INHIBITOR"/>
    <property type="match status" value="1"/>
</dbReference>
<feature type="domain" description="NTR" evidence="7">
    <location>
        <begin position="45"/>
        <end position="157"/>
    </location>
</feature>
<evidence type="ECO:0000313" key="8">
    <source>
        <dbReference type="Ensembl" id="ENSLCNP00005025096.1"/>
    </source>
</evidence>
<keyword evidence="4" id="KW-0862">Zinc</keyword>
<feature type="disulfide bond" evidence="5">
    <location>
        <begin position="47"/>
        <end position="132"/>
    </location>
</feature>
<dbReference type="AlphaFoldDB" id="A0A667HFE7"/>
<evidence type="ECO:0000259" key="7">
    <source>
        <dbReference type="PROSITE" id="PS50189"/>
    </source>
</evidence>
<evidence type="ECO:0000256" key="4">
    <source>
        <dbReference type="PIRSR" id="PIRSR601820-1"/>
    </source>
</evidence>
<dbReference type="InterPro" id="IPR001134">
    <property type="entry name" value="Netrin_domain"/>
</dbReference>
<feature type="disulfide bond" evidence="5">
    <location>
        <begin position="45"/>
        <end position="104"/>
    </location>
</feature>
<feature type="binding site" evidence="4">
    <location>
        <position position="45"/>
    </location>
    <ligand>
        <name>Zn(2+)</name>
        <dbReference type="ChEBI" id="CHEBI:29105"/>
        <note>ligand shared with metalloproteinase partner</note>
    </ligand>
</feature>
<keyword evidence="6" id="KW-0732">Signal</keyword>
<dbReference type="Ensembl" id="ENSLCNT00005028036.1">
    <property type="protein sequence ID" value="ENSLCNP00005025096.1"/>
    <property type="gene ID" value="ENSLCNG00005016295.1"/>
</dbReference>
<dbReference type="GO" id="GO:0008191">
    <property type="term" value="F:metalloendopeptidase inhibitor activity"/>
    <property type="evidence" value="ECO:0007669"/>
    <property type="project" value="InterPro"/>
</dbReference>
<evidence type="ECO:0000256" key="5">
    <source>
        <dbReference type="PIRSR" id="PIRSR601820-3"/>
    </source>
</evidence>
<gene>
    <name evidence="8" type="primary">LOC115503111</name>
</gene>
<dbReference type="SMART" id="SM00206">
    <property type="entry name" value="NTR"/>
    <property type="match status" value="1"/>
</dbReference>
<keyword evidence="9" id="KW-1185">Reference proteome</keyword>
<dbReference type="GO" id="GO:0051045">
    <property type="term" value="P:negative regulation of membrane protein ectodomain proteolysis"/>
    <property type="evidence" value="ECO:0007669"/>
    <property type="project" value="TreeGrafter"/>
</dbReference>
<protein>
    <recommendedName>
        <fullName evidence="7">NTR domain-containing protein</fullName>
    </recommendedName>
</protein>
<dbReference type="SUPFAM" id="SSF50242">
    <property type="entry name" value="TIMP-like"/>
    <property type="match status" value="1"/>
</dbReference>